<dbReference type="EMBL" id="JACWZY010000002">
    <property type="protein sequence ID" value="MBD2699740.1"/>
    <property type="molecule type" value="Genomic_DNA"/>
</dbReference>
<keyword evidence="2" id="KW-1185">Reference proteome</keyword>
<gene>
    <name evidence="1" type="ORF">IC229_03765</name>
</gene>
<comment type="caution">
    <text evidence="1">The sequence shown here is derived from an EMBL/GenBank/DDBJ whole genome shotgun (WGS) entry which is preliminary data.</text>
</comment>
<dbReference type="AlphaFoldDB" id="A0A926Y0K5"/>
<organism evidence="1 2">
    <name type="scientific">Spirosoma profusum</name>
    <dbReference type="NCBI Taxonomy" id="2771354"/>
    <lineage>
        <taxon>Bacteria</taxon>
        <taxon>Pseudomonadati</taxon>
        <taxon>Bacteroidota</taxon>
        <taxon>Cytophagia</taxon>
        <taxon>Cytophagales</taxon>
        <taxon>Cytophagaceae</taxon>
        <taxon>Spirosoma</taxon>
    </lineage>
</organism>
<dbReference type="RefSeq" id="WP_190885586.1">
    <property type="nucleotide sequence ID" value="NZ_JACWZY010000002.1"/>
</dbReference>
<evidence type="ECO:0000313" key="2">
    <source>
        <dbReference type="Proteomes" id="UP000598820"/>
    </source>
</evidence>
<accession>A0A926Y0K5</accession>
<name>A0A926Y0K5_9BACT</name>
<proteinExistence type="predicted"/>
<reference evidence="1" key="1">
    <citation type="submission" date="2020-09" db="EMBL/GenBank/DDBJ databases">
        <authorList>
            <person name="Kim M.K."/>
        </authorList>
    </citation>
    <scope>NUCLEOTIDE SEQUENCE</scope>
    <source>
        <strain evidence="1">BT702</strain>
    </source>
</reference>
<protein>
    <submittedName>
        <fullName evidence="1">Uncharacterized protein</fullName>
    </submittedName>
</protein>
<evidence type="ECO:0000313" key="1">
    <source>
        <dbReference type="EMBL" id="MBD2699740.1"/>
    </source>
</evidence>
<dbReference type="SUPFAM" id="SSF52266">
    <property type="entry name" value="SGNH hydrolase"/>
    <property type="match status" value="1"/>
</dbReference>
<sequence length="296" mass="34171">MIRKALFTTLLLLLTYSLFITVFRSSIRRTAQTVEQRNTVKAEEFLYENGTQADTVIVGSSMSNRLLFDSLPGHNDRYYNLALEGMASVDGLHLIAHAGYKPKLVLVEINTLDRMPDTTFFGKFTETGWSQIREYVPFMRLKYQPIGVMKALLRDWRGGASDDIVETVDTAFVTRLVQKRLSQTNDRPDDKALQQTIDKADTYIQELQKRGTKLIFFEMPTDPRIRNTNVSRRLRELVDATFSNSAYQHIPYPTDTYQTTDGIHLPRNECIRYTRYLYEQLSQSQTISQPTSTPNR</sequence>
<dbReference type="Proteomes" id="UP000598820">
    <property type="component" value="Unassembled WGS sequence"/>
</dbReference>